<evidence type="ECO:0000259" key="6">
    <source>
        <dbReference type="PROSITE" id="PS50928"/>
    </source>
</evidence>
<keyword evidence="3 5" id="KW-1133">Transmembrane helix</keyword>
<protein>
    <submittedName>
        <fullName evidence="7">ABC transporter permease</fullName>
    </submittedName>
</protein>
<dbReference type="Gene3D" id="1.10.3720.10">
    <property type="entry name" value="MetI-like"/>
    <property type="match status" value="1"/>
</dbReference>
<dbReference type="InterPro" id="IPR025966">
    <property type="entry name" value="OppC_N"/>
</dbReference>
<feature type="domain" description="ABC transmembrane type-1" evidence="6">
    <location>
        <begin position="180"/>
        <end position="376"/>
    </location>
</feature>
<feature type="transmembrane region" description="Helical" evidence="5">
    <location>
        <begin position="243"/>
        <end position="261"/>
    </location>
</feature>
<keyword evidence="8" id="KW-1185">Reference proteome</keyword>
<comment type="caution">
    <text evidence="7">The sequence shown here is derived from an EMBL/GenBank/DDBJ whole genome shotgun (WGS) entry which is preliminary data.</text>
</comment>
<gene>
    <name evidence="7" type="ORF">JAO75_12770</name>
</gene>
<comment type="similarity">
    <text evidence="5">Belongs to the binding-protein-dependent transport system permease family.</text>
</comment>
<evidence type="ECO:0000256" key="3">
    <source>
        <dbReference type="ARBA" id="ARBA00022989"/>
    </source>
</evidence>
<proteinExistence type="inferred from homology"/>
<feature type="transmembrane region" description="Helical" evidence="5">
    <location>
        <begin position="50"/>
        <end position="72"/>
    </location>
</feature>
<keyword evidence="2 5" id="KW-0812">Transmembrane</keyword>
<dbReference type="InterPro" id="IPR000515">
    <property type="entry name" value="MetI-like"/>
</dbReference>
<evidence type="ECO:0000256" key="5">
    <source>
        <dbReference type="RuleBase" id="RU363032"/>
    </source>
</evidence>
<dbReference type="InterPro" id="IPR035906">
    <property type="entry name" value="MetI-like_sf"/>
</dbReference>
<reference evidence="8" key="1">
    <citation type="submission" date="2020-12" db="EMBL/GenBank/DDBJ databases">
        <title>Hymenobacter sp.</title>
        <authorList>
            <person name="Kim M.K."/>
        </authorList>
    </citation>
    <scope>NUCLEOTIDE SEQUENCE [LARGE SCALE GENOMIC DNA]</scope>
    <source>
        <strain evidence="8">BT325</strain>
    </source>
</reference>
<evidence type="ECO:0000256" key="4">
    <source>
        <dbReference type="ARBA" id="ARBA00023136"/>
    </source>
</evidence>
<evidence type="ECO:0000313" key="7">
    <source>
        <dbReference type="EMBL" id="MBJ6126276.1"/>
    </source>
</evidence>
<keyword evidence="5" id="KW-0813">Transport</keyword>
<accession>A0ABS0Y1U5</accession>
<dbReference type="PANTHER" id="PTHR43839">
    <property type="entry name" value="OPPC IN A BINDING PROTEIN-DEPENDENT TRANSPORT SYSTEM"/>
    <property type="match status" value="1"/>
</dbReference>
<feature type="transmembrane region" description="Helical" evidence="5">
    <location>
        <begin position="182"/>
        <end position="208"/>
    </location>
</feature>
<dbReference type="RefSeq" id="WP_199049523.1">
    <property type="nucleotide sequence ID" value="NZ_JAELXT010000011.1"/>
</dbReference>
<evidence type="ECO:0000256" key="2">
    <source>
        <dbReference type="ARBA" id="ARBA00022692"/>
    </source>
</evidence>
<dbReference type="Pfam" id="PF00528">
    <property type="entry name" value="BPD_transp_1"/>
    <property type="match status" value="1"/>
</dbReference>
<keyword evidence="4 5" id="KW-0472">Membrane</keyword>
<feature type="transmembrane region" description="Helical" evidence="5">
    <location>
        <begin position="307"/>
        <end position="330"/>
    </location>
</feature>
<organism evidence="7 8">
    <name type="scientific">Microvirga splendida</name>
    <dbReference type="NCBI Taxonomy" id="2795727"/>
    <lineage>
        <taxon>Bacteria</taxon>
        <taxon>Pseudomonadati</taxon>
        <taxon>Pseudomonadota</taxon>
        <taxon>Alphaproteobacteria</taxon>
        <taxon>Hyphomicrobiales</taxon>
        <taxon>Methylobacteriaceae</taxon>
        <taxon>Microvirga</taxon>
    </lineage>
</organism>
<dbReference type="EMBL" id="JAELXT010000011">
    <property type="protein sequence ID" value="MBJ6126276.1"/>
    <property type="molecule type" value="Genomic_DNA"/>
</dbReference>
<evidence type="ECO:0000256" key="1">
    <source>
        <dbReference type="ARBA" id="ARBA00004651"/>
    </source>
</evidence>
<dbReference type="CDD" id="cd06261">
    <property type="entry name" value="TM_PBP2"/>
    <property type="match status" value="1"/>
</dbReference>
<feature type="transmembrane region" description="Helical" evidence="5">
    <location>
        <begin position="350"/>
        <end position="372"/>
    </location>
</feature>
<comment type="subcellular location">
    <subcellularLocation>
        <location evidence="1 5">Cell membrane</location>
        <topology evidence="1 5">Multi-pass membrane protein</topology>
    </subcellularLocation>
</comment>
<dbReference type="Pfam" id="PF12911">
    <property type="entry name" value="OppC_N"/>
    <property type="match status" value="1"/>
</dbReference>
<name>A0ABS0Y1U5_9HYPH</name>
<dbReference type="SUPFAM" id="SSF161098">
    <property type="entry name" value="MetI-like"/>
    <property type="match status" value="1"/>
</dbReference>
<evidence type="ECO:0000313" key="8">
    <source>
        <dbReference type="Proteomes" id="UP000620670"/>
    </source>
</evidence>
<dbReference type="PANTHER" id="PTHR43839:SF3">
    <property type="entry name" value="OLIGOPEPTIDE ABC TRANSPORTER, PERMEASE PROTEIN"/>
    <property type="match status" value="1"/>
</dbReference>
<dbReference type="Proteomes" id="UP000620670">
    <property type="component" value="Unassembled WGS sequence"/>
</dbReference>
<sequence>MNNVVTSRRHYVDPAPFDPGATEPVGTENENFYRASSWQLMWWKFRRHKVALAAAFVLLAFYALVPFVEVVAPYNQTKRHGDFLYAPPQGIHLMHEGRFIGPFVYPYNYSFDLENFRRVYTADTSRPQPIRFLCRGDDYEFWGMWQANLHLVCPPEDGTMFLLGTDRLGRDLLSRIIYGARISLTIGIVGIAVSFTLGLFFGGLAGYLGGWVDHVIQRMIEILRSLPELPLWLALSAALPPNWSPILVFFGITIILGLLDWPGLARAVRSKLLSLREEDFVKAAELMGASKQRVIARHLIPNFMSHLIASATLSIPSMILGETALSFLGLGLRPPVTSWGVLLNEAQNLAAVQLHPWLLFPMLPVVLVVLAFNFMGDGLRDAADPYH</sequence>
<dbReference type="PROSITE" id="PS50928">
    <property type="entry name" value="ABC_TM1"/>
    <property type="match status" value="1"/>
</dbReference>